<organism evidence="1 2">
    <name type="scientific">Teichococcus globiformis</name>
    <dbReference type="NCBI Taxonomy" id="2307229"/>
    <lineage>
        <taxon>Bacteria</taxon>
        <taxon>Pseudomonadati</taxon>
        <taxon>Pseudomonadota</taxon>
        <taxon>Alphaproteobacteria</taxon>
        <taxon>Acetobacterales</taxon>
        <taxon>Roseomonadaceae</taxon>
        <taxon>Roseomonas</taxon>
    </lineage>
</organism>
<comment type="caution">
    <text evidence="1">The sequence shown here is derived from an EMBL/GenBank/DDBJ whole genome shotgun (WGS) entry which is preliminary data.</text>
</comment>
<reference evidence="2" key="1">
    <citation type="journal article" date="2019" name="Int. J. Syst. Evol. Microbiol.">
        <title>The Global Catalogue of Microorganisms (GCM) 10K type strain sequencing project: providing services to taxonomists for standard genome sequencing and annotation.</title>
        <authorList>
            <consortium name="The Broad Institute Genomics Platform"/>
            <consortium name="The Broad Institute Genome Sequencing Center for Infectious Disease"/>
            <person name="Wu L."/>
            <person name="Ma J."/>
        </authorList>
    </citation>
    <scope>NUCLEOTIDE SEQUENCE [LARGE SCALE GENOMIC DNA]</scope>
    <source>
        <strain evidence="2">KCTC 52094</strain>
    </source>
</reference>
<accession>A0ABV7FZR9</accession>
<dbReference type="RefSeq" id="WP_379595596.1">
    <property type="nucleotide sequence ID" value="NZ_JBHRTN010000008.1"/>
</dbReference>
<evidence type="ECO:0000313" key="2">
    <source>
        <dbReference type="Proteomes" id="UP001595593"/>
    </source>
</evidence>
<dbReference type="EMBL" id="JBHRTN010000008">
    <property type="protein sequence ID" value="MFC3125113.1"/>
    <property type="molecule type" value="Genomic_DNA"/>
</dbReference>
<sequence>MPDKVGWLLMELRVELRVEESSVLGALITEQRNEAALLERQRSVLLMLRVSGRTPDAGDQEFVAGQGSASLDAIQKRLIAGESWDHIRR</sequence>
<gene>
    <name evidence="1" type="ORF">ACFOD4_08580</name>
</gene>
<protein>
    <submittedName>
        <fullName evidence="1">Uncharacterized protein</fullName>
    </submittedName>
</protein>
<name>A0ABV7FZR9_9PROT</name>
<keyword evidence="2" id="KW-1185">Reference proteome</keyword>
<proteinExistence type="predicted"/>
<dbReference type="Proteomes" id="UP001595593">
    <property type="component" value="Unassembled WGS sequence"/>
</dbReference>
<evidence type="ECO:0000313" key="1">
    <source>
        <dbReference type="EMBL" id="MFC3125113.1"/>
    </source>
</evidence>